<proteinExistence type="predicted"/>
<comment type="caution">
    <text evidence="2">The sequence shown here is derived from an EMBL/GenBank/DDBJ whole genome shotgun (WGS) entry which is preliminary data.</text>
</comment>
<accession>A0A9P4J448</accession>
<dbReference type="AlphaFoldDB" id="A0A9P4J448"/>
<dbReference type="EMBL" id="ML996083">
    <property type="protein sequence ID" value="KAF2155078.1"/>
    <property type="molecule type" value="Genomic_DNA"/>
</dbReference>
<feature type="region of interest" description="Disordered" evidence="1">
    <location>
        <begin position="1"/>
        <end position="29"/>
    </location>
</feature>
<gene>
    <name evidence="2" type="ORF">K461DRAFT_107553</name>
</gene>
<evidence type="ECO:0000256" key="1">
    <source>
        <dbReference type="SAM" id="MobiDB-lite"/>
    </source>
</evidence>
<keyword evidence="3" id="KW-1185">Reference proteome</keyword>
<reference evidence="2" key="1">
    <citation type="journal article" date="2020" name="Stud. Mycol.">
        <title>101 Dothideomycetes genomes: a test case for predicting lifestyles and emergence of pathogens.</title>
        <authorList>
            <person name="Haridas S."/>
            <person name="Albert R."/>
            <person name="Binder M."/>
            <person name="Bloem J."/>
            <person name="Labutti K."/>
            <person name="Salamov A."/>
            <person name="Andreopoulos B."/>
            <person name="Baker S."/>
            <person name="Barry K."/>
            <person name="Bills G."/>
            <person name="Bluhm B."/>
            <person name="Cannon C."/>
            <person name="Castanera R."/>
            <person name="Culley D."/>
            <person name="Daum C."/>
            <person name="Ezra D."/>
            <person name="Gonzalez J."/>
            <person name="Henrissat B."/>
            <person name="Kuo A."/>
            <person name="Liang C."/>
            <person name="Lipzen A."/>
            <person name="Lutzoni F."/>
            <person name="Magnuson J."/>
            <person name="Mondo S."/>
            <person name="Nolan M."/>
            <person name="Ohm R."/>
            <person name="Pangilinan J."/>
            <person name="Park H.-J."/>
            <person name="Ramirez L."/>
            <person name="Alfaro M."/>
            <person name="Sun H."/>
            <person name="Tritt A."/>
            <person name="Yoshinaga Y."/>
            <person name="Zwiers L.-H."/>
            <person name="Turgeon B."/>
            <person name="Goodwin S."/>
            <person name="Spatafora J."/>
            <person name="Crous P."/>
            <person name="Grigoriev I."/>
        </authorList>
    </citation>
    <scope>NUCLEOTIDE SEQUENCE</scope>
    <source>
        <strain evidence="2">CBS 260.36</strain>
    </source>
</reference>
<feature type="compositionally biased region" description="Polar residues" evidence="1">
    <location>
        <begin position="11"/>
        <end position="27"/>
    </location>
</feature>
<name>A0A9P4J448_9PEZI</name>
<organism evidence="2 3">
    <name type="scientific">Myriangium duriaei CBS 260.36</name>
    <dbReference type="NCBI Taxonomy" id="1168546"/>
    <lineage>
        <taxon>Eukaryota</taxon>
        <taxon>Fungi</taxon>
        <taxon>Dikarya</taxon>
        <taxon>Ascomycota</taxon>
        <taxon>Pezizomycotina</taxon>
        <taxon>Dothideomycetes</taxon>
        <taxon>Dothideomycetidae</taxon>
        <taxon>Myriangiales</taxon>
        <taxon>Myriangiaceae</taxon>
        <taxon>Myriangium</taxon>
    </lineage>
</organism>
<evidence type="ECO:0000313" key="2">
    <source>
        <dbReference type="EMBL" id="KAF2155078.1"/>
    </source>
</evidence>
<sequence length="179" mass="19073">MRMTGGVKNKVTPTWTPGQRFTPQRQRTAAGCARDKGQLHRTEPNQRMKSAPSALLQDIMLDTLGLSLPTRVDDAGAKDSQAFPLAASYGVADSQAIDNDLPLRAPGLIDWLRLGPATTCATGGGMECPFQDLRATTVQSPAEPPLRGVTHSSAFFPKPDGQMGHCDPPFVSEMVSAGL</sequence>
<dbReference type="Proteomes" id="UP000799439">
    <property type="component" value="Unassembled WGS sequence"/>
</dbReference>
<protein>
    <submittedName>
        <fullName evidence="2">Uncharacterized protein</fullName>
    </submittedName>
</protein>
<evidence type="ECO:0000313" key="3">
    <source>
        <dbReference type="Proteomes" id="UP000799439"/>
    </source>
</evidence>